<dbReference type="GO" id="GO:0016020">
    <property type="term" value="C:membrane"/>
    <property type="evidence" value="ECO:0007669"/>
    <property type="project" value="UniProtKB-SubCell"/>
</dbReference>
<evidence type="ECO:0000256" key="9">
    <source>
        <dbReference type="SAM" id="Phobius"/>
    </source>
</evidence>
<organism evidence="10 11">
    <name type="scientific">Megalurothrips usitatus</name>
    <name type="common">bean blossom thrips</name>
    <dbReference type="NCBI Taxonomy" id="439358"/>
    <lineage>
        <taxon>Eukaryota</taxon>
        <taxon>Metazoa</taxon>
        <taxon>Ecdysozoa</taxon>
        <taxon>Arthropoda</taxon>
        <taxon>Hexapoda</taxon>
        <taxon>Insecta</taxon>
        <taxon>Pterygota</taxon>
        <taxon>Neoptera</taxon>
        <taxon>Paraneoptera</taxon>
        <taxon>Thysanoptera</taxon>
        <taxon>Terebrantia</taxon>
        <taxon>Thripoidea</taxon>
        <taxon>Thripidae</taxon>
        <taxon>Megalurothrips</taxon>
    </lineage>
</organism>
<dbReference type="GO" id="GO:0004984">
    <property type="term" value="F:olfactory receptor activity"/>
    <property type="evidence" value="ECO:0007669"/>
    <property type="project" value="InterPro"/>
</dbReference>
<feature type="transmembrane region" description="Helical" evidence="9">
    <location>
        <begin position="42"/>
        <end position="59"/>
    </location>
</feature>
<evidence type="ECO:0000256" key="7">
    <source>
        <dbReference type="ARBA" id="ARBA00023170"/>
    </source>
</evidence>
<evidence type="ECO:0000313" key="11">
    <source>
        <dbReference type="Proteomes" id="UP001075354"/>
    </source>
</evidence>
<sequence>MRRSLQYAFEDVETILAPAEARTANTLCLNEARRFCRWLTSVYLPLSVSGFVINIFGMTQSREERALNIKSASVVTRSDWLYWPVWCASFTVFSTFGFISGGYDMLFLSLCMHISSKCQLLQVLIRHASQPERTVDEGGWLQFWRDDGSAFGRAPSASSAAHVERALRTCALYHQQIIKLRDTMEQVFAPVSLVLMGYLLMGLGVPAIRMLYEVRHLNTQGCT</sequence>
<dbReference type="Proteomes" id="UP001075354">
    <property type="component" value="Chromosome 7"/>
</dbReference>
<dbReference type="GO" id="GO:0005549">
    <property type="term" value="F:odorant binding"/>
    <property type="evidence" value="ECO:0007669"/>
    <property type="project" value="InterPro"/>
</dbReference>
<evidence type="ECO:0000256" key="5">
    <source>
        <dbReference type="ARBA" id="ARBA00022989"/>
    </source>
</evidence>
<protein>
    <submittedName>
        <fullName evidence="10">Uncharacterized protein</fullName>
    </submittedName>
</protein>
<dbReference type="InterPro" id="IPR004117">
    <property type="entry name" value="7tm6_olfct_rcpt"/>
</dbReference>
<dbReference type="Pfam" id="PF02949">
    <property type="entry name" value="7tm_6"/>
    <property type="match status" value="1"/>
</dbReference>
<keyword evidence="2" id="KW-0716">Sensory transduction</keyword>
<evidence type="ECO:0000256" key="3">
    <source>
        <dbReference type="ARBA" id="ARBA00022692"/>
    </source>
</evidence>
<evidence type="ECO:0000313" key="10">
    <source>
        <dbReference type="EMBL" id="KAJ1526449.1"/>
    </source>
</evidence>
<evidence type="ECO:0000256" key="1">
    <source>
        <dbReference type="ARBA" id="ARBA00004141"/>
    </source>
</evidence>
<evidence type="ECO:0000256" key="4">
    <source>
        <dbReference type="ARBA" id="ARBA00022725"/>
    </source>
</evidence>
<keyword evidence="7" id="KW-0675">Receptor</keyword>
<evidence type="ECO:0000256" key="8">
    <source>
        <dbReference type="ARBA" id="ARBA00023224"/>
    </source>
</evidence>
<keyword evidence="6 9" id="KW-0472">Membrane</keyword>
<keyword evidence="11" id="KW-1185">Reference proteome</keyword>
<feature type="transmembrane region" description="Helical" evidence="9">
    <location>
        <begin position="187"/>
        <end position="208"/>
    </location>
</feature>
<proteinExistence type="predicted"/>
<keyword evidence="3 9" id="KW-0812">Transmembrane</keyword>
<keyword evidence="8" id="KW-0807">Transducer</keyword>
<keyword evidence="5 9" id="KW-1133">Transmembrane helix</keyword>
<feature type="transmembrane region" description="Helical" evidence="9">
    <location>
        <begin position="80"/>
        <end position="99"/>
    </location>
</feature>
<reference evidence="10" key="1">
    <citation type="submission" date="2022-12" db="EMBL/GenBank/DDBJ databases">
        <title>Chromosome-level genome assembly of the bean flower thrips Megalurothrips usitatus.</title>
        <authorList>
            <person name="Ma L."/>
            <person name="Liu Q."/>
            <person name="Li H."/>
            <person name="Cai W."/>
        </authorList>
    </citation>
    <scope>NUCLEOTIDE SEQUENCE</scope>
    <source>
        <strain evidence="10">Cailab_2022a</strain>
    </source>
</reference>
<accession>A0AAV7XK37</accession>
<evidence type="ECO:0000256" key="6">
    <source>
        <dbReference type="ARBA" id="ARBA00023136"/>
    </source>
</evidence>
<comment type="subcellular location">
    <subcellularLocation>
        <location evidence="1">Membrane</location>
        <topology evidence="1">Multi-pass membrane protein</topology>
    </subcellularLocation>
</comment>
<dbReference type="GO" id="GO:0007165">
    <property type="term" value="P:signal transduction"/>
    <property type="evidence" value="ECO:0007669"/>
    <property type="project" value="UniProtKB-KW"/>
</dbReference>
<dbReference type="EMBL" id="JAPTSV010000007">
    <property type="protein sequence ID" value="KAJ1526449.1"/>
    <property type="molecule type" value="Genomic_DNA"/>
</dbReference>
<comment type="caution">
    <text evidence="10">The sequence shown here is derived from an EMBL/GenBank/DDBJ whole genome shotgun (WGS) entry which is preliminary data.</text>
</comment>
<dbReference type="AlphaFoldDB" id="A0AAV7XK37"/>
<gene>
    <name evidence="10" type="ORF">ONE63_009583</name>
</gene>
<keyword evidence="4" id="KW-0552">Olfaction</keyword>
<evidence type="ECO:0000256" key="2">
    <source>
        <dbReference type="ARBA" id="ARBA00022606"/>
    </source>
</evidence>
<name>A0AAV7XK37_9NEOP</name>